<feature type="transmembrane region" description="Helical" evidence="1">
    <location>
        <begin position="6"/>
        <end position="25"/>
    </location>
</feature>
<reference evidence="2" key="1">
    <citation type="submission" date="2021-01" db="EMBL/GenBank/DDBJ databases">
        <authorList>
            <consortium name="Genoscope - CEA"/>
            <person name="William W."/>
        </authorList>
    </citation>
    <scope>NUCLEOTIDE SEQUENCE</scope>
</reference>
<comment type="caution">
    <text evidence="2">The sequence shown here is derived from an EMBL/GenBank/DDBJ whole genome shotgun (WGS) entry which is preliminary data.</text>
</comment>
<organism evidence="2 3">
    <name type="scientific">Paramecium sonneborni</name>
    <dbReference type="NCBI Taxonomy" id="65129"/>
    <lineage>
        <taxon>Eukaryota</taxon>
        <taxon>Sar</taxon>
        <taxon>Alveolata</taxon>
        <taxon>Ciliophora</taxon>
        <taxon>Intramacronucleata</taxon>
        <taxon>Oligohymenophorea</taxon>
        <taxon>Peniculida</taxon>
        <taxon>Parameciidae</taxon>
        <taxon>Paramecium</taxon>
    </lineage>
</organism>
<proteinExistence type="predicted"/>
<name>A0A8S1R6W6_9CILI</name>
<keyword evidence="1" id="KW-0472">Membrane</keyword>
<keyword evidence="1" id="KW-0812">Transmembrane</keyword>
<evidence type="ECO:0000313" key="2">
    <source>
        <dbReference type="EMBL" id="CAD8123901.1"/>
    </source>
</evidence>
<evidence type="ECO:0000256" key="1">
    <source>
        <dbReference type="SAM" id="Phobius"/>
    </source>
</evidence>
<dbReference type="Proteomes" id="UP000692954">
    <property type="component" value="Unassembled WGS sequence"/>
</dbReference>
<protein>
    <recommendedName>
        <fullName evidence="4">Transmembrane protein</fullName>
    </recommendedName>
</protein>
<evidence type="ECO:0000313" key="3">
    <source>
        <dbReference type="Proteomes" id="UP000692954"/>
    </source>
</evidence>
<keyword evidence="1" id="KW-1133">Transmembrane helix</keyword>
<dbReference type="EMBL" id="CAJJDN010000147">
    <property type="protein sequence ID" value="CAD8123901.1"/>
    <property type="molecule type" value="Genomic_DNA"/>
</dbReference>
<accession>A0A8S1R6W6</accession>
<evidence type="ECO:0008006" key="4">
    <source>
        <dbReference type="Google" id="ProtNLM"/>
    </source>
</evidence>
<gene>
    <name evidence="2" type="ORF">PSON_ATCC_30995.1.T1470177</name>
</gene>
<keyword evidence="3" id="KW-1185">Reference proteome</keyword>
<dbReference type="AlphaFoldDB" id="A0A8S1R6W6"/>
<sequence>MDNQIVWLKYLIQIIIQIFLQYIILKKEDSDRIQKASKINFLLGLHNNKIKKKLEILKIGKIQTGVFIVDFKEPINLVITFNVALATQQEINDENYKYIILKINLQDNTVYQ</sequence>